<dbReference type="EMBL" id="JAOQJU010000002">
    <property type="protein sequence ID" value="MCU6685700.1"/>
    <property type="molecule type" value="Genomic_DNA"/>
</dbReference>
<dbReference type="Proteomes" id="UP001652431">
    <property type="component" value="Unassembled WGS sequence"/>
</dbReference>
<evidence type="ECO:0000313" key="2">
    <source>
        <dbReference type="EMBL" id="MCU6685700.1"/>
    </source>
</evidence>
<evidence type="ECO:0000313" key="3">
    <source>
        <dbReference type="Proteomes" id="UP001652431"/>
    </source>
</evidence>
<feature type="compositionally biased region" description="Basic and acidic residues" evidence="1">
    <location>
        <begin position="15"/>
        <end position="41"/>
    </location>
</feature>
<name>A0ABT2RJX5_9FIRM</name>
<gene>
    <name evidence="2" type="ORF">OCV99_03850</name>
</gene>
<proteinExistence type="predicted"/>
<evidence type="ECO:0000256" key="1">
    <source>
        <dbReference type="SAM" id="MobiDB-lite"/>
    </source>
</evidence>
<sequence length="48" mass="5774">MNQNNRGFTTCENPHAAKDKKAEWDRMMRDLETREQEGQDAKHRKRNT</sequence>
<organism evidence="2 3">
    <name type="scientific">Dorea acetigenes</name>
    <dbReference type="NCBI Taxonomy" id="2981787"/>
    <lineage>
        <taxon>Bacteria</taxon>
        <taxon>Bacillati</taxon>
        <taxon>Bacillota</taxon>
        <taxon>Clostridia</taxon>
        <taxon>Lachnospirales</taxon>
        <taxon>Lachnospiraceae</taxon>
        <taxon>Dorea</taxon>
    </lineage>
</organism>
<comment type="caution">
    <text evidence="2">The sequence shown here is derived from an EMBL/GenBank/DDBJ whole genome shotgun (WGS) entry which is preliminary data.</text>
</comment>
<accession>A0ABT2RJX5</accession>
<dbReference type="RefSeq" id="WP_262574773.1">
    <property type="nucleotide sequence ID" value="NZ_JAOQJU010000002.1"/>
</dbReference>
<feature type="region of interest" description="Disordered" evidence="1">
    <location>
        <begin position="1"/>
        <end position="48"/>
    </location>
</feature>
<feature type="compositionally biased region" description="Polar residues" evidence="1">
    <location>
        <begin position="1"/>
        <end position="12"/>
    </location>
</feature>
<keyword evidence="3" id="KW-1185">Reference proteome</keyword>
<reference evidence="2 3" key="1">
    <citation type="journal article" date="2021" name="ISME Commun">
        <title>Automated analysis of genomic sequences facilitates high-throughput and comprehensive description of bacteria.</title>
        <authorList>
            <person name="Hitch T.C.A."/>
        </authorList>
    </citation>
    <scope>NUCLEOTIDE SEQUENCE [LARGE SCALE GENOMIC DNA]</scope>
    <source>
        <strain evidence="2 3">Sanger_03</strain>
    </source>
</reference>
<protein>
    <submittedName>
        <fullName evidence="2">Uncharacterized protein</fullName>
    </submittedName>
</protein>